<reference evidence="3" key="1">
    <citation type="journal article" date="2013" name="Genome Announc.">
        <title>Draft genome sequence of the grapevine dieback fungus Eutypa lata UCR-EL1.</title>
        <authorList>
            <person name="Blanco-Ulate B."/>
            <person name="Rolshausen P.E."/>
            <person name="Cantu D."/>
        </authorList>
    </citation>
    <scope>NUCLEOTIDE SEQUENCE [LARGE SCALE GENOMIC DNA]</scope>
    <source>
        <strain evidence="3">UCR-EL1</strain>
    </source>
</reference>
<feature type="compositionally biased region" description="Polar residues" evidence="1">
    <location>
        <begin position="64"/>
        <end position="82"/>
    </location>
</feature>
<feature type="region of interest" description="Disordered" evidence="1">
    <location>
        <begin position="538"/>
        <end position="616"/>
    </location>
</feature>
<protein>
    <submittedName>
        <fullName evidence="2">Uncharacterized protein</fullName>
    </submittedName>
</protein>
<feature type="compositionally biased region" description="Basic and acidic residues" evidence="1">
    <location>
        <begin position="130"/>
        <end position="141"/>
    </location>
</feature>
<feature type="region of interest" description="Disordered" evidence="1">
    <location>
        <begin position="196"/>
        <end position="292"/>
    </location>
</feature>
<dbReference type="STRING" id="1287681.M7SMI8"/>
<sequence length="885" mass="97440">MEPPTTLTAAAMDAADQLPEVPDEDETLRIPPVDDHDLTPNGHQYHDSNTLDYWDQAVADAQRDSQYNNNRSTTPTGSTGSYDQADMAFADFDGEHCSPDAADFEDIPFGNLNSQASGNGPWTKPSYQDPRARGEYQDPSRPRLRAGTMERPQSYLDPETGNTMLYYPARVPMMLNLPEKLSRKPKADVRNIRRSQVLSAMPEPNRQSGAAWLPEFQPEPLDPFGSKPEPSTSQPQPEQVQEPPVSPQRNEQDGVQPQPTTTNAEEKRKSRMSIFDTNKRKSQAPNLDSLPPQLRASAFFDLPSESAPAIELKDGSAMATLDSILDASAKAPVSAFTDHVFAGSLGSEVYGVDKKRRSHLKKPSNATTNVLEPKKRSSFLHLRKHSGLSRHSGSKEDRQETHEKTGSLKNAEEDEERQQLSGSIDGEPVQGEDEDEGQEVVYNGPPTTLLAELQMRKQQQKMRTQPLTQAYPNGLHSTLLELDTVAEVERKARNGKKVNLAWEGQGADDAESSEDEDTPLGLLMARKGHESDIAALAELNRPPGLMEKKEMEENEPLSRRRNRLQGRETGPAQRQGVLSLNPAFAMSRNALRPASPRLQVHAPEEDESEEETLGERMRRLRAREEAENLLPRARPVSAAFSTELFSQLGDTFKDEDDKDDKDNKDKDKDKGKGKQELQPPEEETLGQRRRRLQAEREAGSTTPLAASGGVNLNVPPKLVQRHSLADVLGASAAHANARTMLSDPRAERDRARQEEAARYRADQDHKLAAFRSQMPTNVNLGNGTPLGGNTVHAVGGYIAGRFNGGNAGGLGGQQPRVTSMYGAPANRGLLANSYPVQQVMVNPAAATTMGGGYGVSMATNNPYQMPVQPPAPMERVESWRQSIWP</sequence>
<dbReference type="OMA" id="AHNEHEE"/>
<feature type="region of interest" description="Disordered" evidence="1">
    <location>
        <begin position="63"/>
        <end position="84"/>
    </location>
</feature>
<keyword evidence="3" id="KW-1185">Reference proteome</keyword>
<evidence type="ECO:0000313" key="3">
    <source>
        <dbReference type="Proteomes" id="UP000012174"/>
    </source>
</evidence>
<feature type="region of interest" description="Disordered" evidence="1">
    <location>
        <begin position="651"/>
        <end position="712"/>
    </location>
</feature>
<feature type="compositionally biased region" description="Basic residues" evidence="1">
    <location>
        <begin position="376"/>
        <end position="388"/>
    </location>
</feature>
<dbReference type="OrthoDB" id="5288142at2759"/>
<feature type="region of interest" description="Disordered" evidence="1">
    <location>
        <begin position="501"/>
        <end position="520"/>
    </location>
</feature>
<feature type="compositionally biased region" description="Low complexity" evidence="1">
    <location>
        <begin position="228"/>
        <end position="243"/>
    </location>
</feature>
<dbReference type="KEGG" id="ela:UCREL1_5398"/>
<evidence type="ECO:0000256" key="1">
    <source>
        <dbReference type="SAM" id="MobiDB-lite"/>
    </source>
</evidence>
<feature type="region of interest" description="Disordered" evidence="1">
    <location>
        <begin position="99"/>
        <end position="161"/>
    </location>
</feature>
<evidence type="ECO:0000313" key="2">
    <source>
        <dbReference type="EMBL" id="EMR67599.1"/>
    </source>
</evidence>
<dbReference type="AlphaFoldDB" id="M7SMI8"/>
<gene>
    <name evidence="2" type="ORF">UCREL1_5398</name>
</gene>
<proteinExistence type="predicted"/>
<feature type="compositionally biased region" description="Basic and acidic residues" evidence="1">
    <location>
        <begin position="393"/>
        <end position="406"/>
    </location>
</feature>
<name>M7SMI8_EUTLA</name>
<feature type="compositionally biased region" description="Basic and acidic residues" evidence="1">
    <location>
        <begin position="660"/>
        <end position="675"/>
    </location>
</feature>
<dbReference type="eggNOG" id="ENOG502SA0I">
    <property type="taxonomic scope" value="Eukaryota"/>
</dbReference>
<feature type="region of interest" description="Disordered" evidence="1">
    <location>
        <begin position="353"/>
        <end position="443"/>
    </location>
</feature>
<dbReference type="HOGENOM" id="CLU_001373_1_1_1"/>
<dbReference type="EMBL" id="KB706404">
    <property type="protein sequence ID" value="EMR67599.1"/>
    <property type="molecule type" value="Genomic_DNA"/>
</dbReference>
<accession>M7SMI8</accession>
<dbReference type="Proteomes" id="UP000012174">
    <property type="component" value="Unassembled WGS sequence"/>
</dbReference>
<feature type="compositionally biased region" description="Acidic residues" evidence="1">
    <location>
        <begin position="506"/>
        <end position="518"/>
    </location>
</feature>
<feature type="compositionally biased region" description="Polar residues" evidence="1">
    <location>
        <begin position="111"/>
        <end position="120"/>
    </location>
</feature>
<organism evidence="2 3">
    <name type="scientific">Eutypa lata (strain UCR-EL1)</name>
    <name type="common">Grapevine dieback disease fungus</name>
    <name type="synonym">Eutypa armeniacae</name>
    <dbReference type="NCBI Taxonomy" id="1287681"/>
    <lineage>
        <taxon>Eukaryota</taxon>
        <taxon>Fungi</taxon>
        <taxon>Dikarya</taxon>
        <taxon>Ascomycota</taxon>
        <taxon>Pezizomycotina</taxon>
        <taxon>Sordariomycetes</taxon>
        <taxon>Xylariomycetidae</taxon>
        <taxon>Xylariales</taxon>
        <taxon>Diatrypaceae</taxon>
        <taxon>Eutypa</taxon>
    </lineage>
</organism>
<feature type="compositionally biased region" description="Polar residues" evidence="1">
    <location>
        <begin position="253"/>
        <end position="263"/>
    </location>
</feature>